<dbReference type="RefSeq" id="WP_324667663.1">
    <property type="nucleotide sequence ID" value="NZ_CP141614.1"/>
</dbReference>
<evidence type="ECO:0000256" key="2">
    <source>
        <dbReference type="ARBA" id="ARBA00006601"/>
    </source>
</evidence>
<evidence type="ECO:0000313" key="9">
    <source>
        <dbReference type="EMBL" id="WRP13418.1"/>
    </source>
</evidence>
<organism evidence="9 10">
    <name type="scientific">Geochorda subterranea</name>
    <dbReference type="NCBI Taxonomy" id="3109564"/>
    <lineage>
        <taxon>Bacteria</taxon>
        <taxon>Bacillati</taxon>
        <taxon>Bacillota</taxon>
        <taxon>Limnochordia</taxon>
        <taxon>Limnochordales</taxon>
        <taxon>Geochordaceae</taxon>
        <taxon>Geochorda</taxon>
    </lineage>
</organism>
<dbReference type="InterPro" id="IPR036220">
    <property type="entry name" value="UDP-Glc/GDP-Man_DH_C_sf"/>
</dbReference>
<dbReference type="InterPro" id="IPR014026">
    <property type="entry name" value="UDP-Glc/GDP-Man_DH_dimer"/>
</dbReference>
<evidence type="ECO:0000256" key="7">
    <source>
        <dbReference type="PIRNR" id="PIRNR000124"/>
    </source>
</evidence>
<dbReference type="PANTHER" id="PTHR43750">
    <property type="entry name" value="UDP-GLUCOSE 6-DEHYDROGENASE TUAD"/>
    <property type="match status" value="1"/>
</dbReference>
<dbReference type="InterPro" id="IPR017476">
    <property type="entry name" value="UDP-Glc/GDP-Man"/>
</dbReference>
<dbReference type="Pfam" id="PF03721">
    <property type="entry name" value="UDPG_MGDP_dh_N"/>
    <property type="match status" value="1"/>
</dbReference>
<dbReference type="InterPro" id="IPR008927">
    <property type="entry name" value="6-PGluconate_DH-like_C_sf"/>
</dbReference>
<evidence type="ECO:0000256" key="1">
    <source>
        <dbReference type="ARBA" id="ARBA00004701"/>
    </source>
</evidence>
<reference evidence="10" key="1">
    <citation type="submission" date="2023-12" db="EMBL/GenBank/DDBJ databases">
        <title>Novel isolates from deep terrestrial aquifers shed light on the physiology and ecology of the class Limnochordia.</title>
        <authorList>
            <person name="Karnachuk O.V."/>
            <person name="Lukina A.P."/>
            <person name="Avakyan M.R."/>
            <person name="Kadnikov V."/>
            <person name="Begmatov S."/>
            <person name="Beletsky A.V."/>
            <person name="Mardanov A.V."/>
            <person name="Ravin N.V."/>
        </authorList>
    </citation>
    <scope>NUCLEOTIDE SEQUENCE [LARGE SCALE GENOMIC DNA]</scope>
    <source>
        <strain evidence="10">LN</strain>
    </source>
</reference>
<evidence type="ECO:0000256" key="4">
    <source>
        <dbReference type="ARBA" id="ARBA00023002"/>
    </source>
</evidence>
<dbReference type="PIRSF" id="PIRSF000124">
    <property type="entry name" value="UDPglc_GDPman_dh"/>
    <property type="match status" value="1"/>
</dbReference>
<protein>
    <recommendedName>
        <fullName evidence="3 7">UDP-glucose 6-dehydrogenase</fullName>
        <ecNumber evidence="3 7">1.1.1.22</ecNumber>
    </recommendedName>
</protein>
<comment type="catalytic activity">
    <reaction evidence="6 7">
        <text>UDP-alpha-D-glucose + 2 NAD(+) + H2O = UDP-alpha-D-glucuronate + 2 NADH + 3 H(+)</text>
        <dbReference type="Rhea" id="RHEA:23596"/>
        <dbReference type="ChEBI" id="CHEBI:15377"/>
        <dbReference type="ChEBI" id="CHEBI:15378"/>
        <dbReference type="ChEBI" id="CHEBI:57540"/>
        <dbReference type="ChEBI" id="CHEBI:57945"/>
        <dbReference type="ChEBI" id="CHEBI:58052"/>
        <dbReference type="ChEBI" id="CHEBI:58885"/>
        <dbReference type="EC" id="1.1.1.22"/>
    </reaction>
</comment>
<dbReference type="Proteomes" id="UP001333102">
    <property type="component" value="Chromosome"/>
</dbReference>
<dbReference type="SUPFAM" id="SSF51735">
    <property type="entry name" value="NAD(P)-binding Rossmann-fold domains"/>
    <property type="match status" value="1"/>
</dbReference>
<dbReference type="Gene3D" id="3.40.50.720">
    <property type="entry name" value="NAD(P)-binding Rossmann-like Domain"/>
    <property type="match status" value="2"/>
</dbReference>
<comment type="pathway">
    <text evidence="1">Nucleotide-sugar biosynthesis; UDP-alpha-D-glucuronate biosynthesis; UDP-alpha-D-glucuronate from UDP-alpha-D-glucose: step 1/1.</text>
</comment>
<dbReference type="Pfam" id="PF00984">
    <property type="entry name" value="UDPG_MGDP_dh"/>
    <property type="match status" value="1"/>
</dbReference>
<evidence type="ECO:0000256" key="6">
    <source>
        <dbReference type="ARBA" id="ARBA00047473"/>
    </source>
</evidence>
<dbReference type="InterPro" id="IPR014027">
    <property type="entry name" value="UDP-Glc/GDP-Man_DH_C"/>
</dbReference>
<dbReference type="GO" id="GO:0016491">
    <property type="term" value="F:oxidoreductase activity"/>
    <property type="evidence" value="ECO:0007669"/>
    <property type="project" value="UniProtKB-KW"/>
</dbReference>
<keyword evidence="5 7" id="KW-0520">NAD</keyword>
<dbReference type="PANTHER" id="PTHR43750:SF3">
    <property type="entry name" value="UDP-GLUCOSE 6-DEHYDROGENASE TUAD"/>
    <property type="match status" value="1"/>
</dbReference>
<keyword evidence="10" id="KW-1185">Reference proteome</keyword>
<dbReference type="InterPro" id="IPR036291">
    <property type="entry name" value="NAD(P)-bd_dom_sf"/>
</dbReference>
<dbReference type="SMART" id="SM00984">
    <property type="entry name" value="UDPG_MGDP_dh_C"/>
    <property type="match status" value="1"/>
</dbReference>
<evidence type="ECO:0000256" key="3">
    <source>
        <dbReference type="ARBA" id="ARBA00012954"/>
    </source>
</evidence>
<dbReference type="NCBIfam" id="TIGR03026">
    <property type="entry name" value="NDP-sugDHase"/>
    <property type="match status" value="1"/>
</dbReference>
<dbReference type="EMBL" id="CP141614">
    <property type="protein sequence ID" value="WRP13418.1"/>
    <property type="molecule type" value="Genomic_DNA"/>
</dbReference>
<name>A0ABZ1BLM2_9FIRM</name>
<gene>
    <name evidence="9" type="ORF">VLY81_08125</name>
</gene>
<evidence type="ECO:0000313" key="10">
    <source>
        <dbReference type="Proteomes" id="UP001333102"/>
    </source>
</evidence>
<sequence>MRVGVVGAGYVGLVAAAGLALGGHQTVIAEANPSRLARLRERRAPFLEPGLDEWLRRAGERLSVVSSVREMGPRDAIMIAVGTPSGVSGQGDLTQVRQAVEEVVRTAAPGTVIVMKSTVPPGTGRELVRQYVAPARRGLAYVSNPEFLREGKALHDWLHPDRIVVGAEEAWAAERVAELYRGIDAPVLRTDITSAEMIKYAANALLATKISFINEIANLCELVGAHIDDVATGVGMDPRLGPHFLQAGIGYGGSCFPKDTRALYFTAAVNGYAFELLRAVIEVNRRQRIRVVHRLNTLLGGLAERSVAVLGLAFKPGTDDTRESPGLEIARTLAGYGAKVQVYDPAAVLPDSGGPPGSPVVLSPGLVRVASLEDAVRSAQAVVVATEWPEFVEADWERLYRLMAAPRVVFDGRNCLDAARLAAMGFRYVGVGRRVAPATGDADVAPASLAEGTGGA</sequence>
<dbReference type="EC" id="1.1.1.22" evidence="3 7"/>
<evidence type="ECO:0000256" key="5">
    <source>
        <dbReference type="ARBA" id="ARBA00023027"/>
    </source>
</evidence>
<comment type="similarity">
    <text evidence="2 7">Belongs to the UDP-glucose/GDP-mannose dehydrogenase family.</text>
</comment>
<dbReference type="InterPro" id="IPR001732">
    <property type="entry name" value="UDP-Glc/GDP-Man_DH_N"/>
</dbReference>
<dbReference type="SUPFAM" id="SSF48179">
    <property type="entry name" value="6-phosphogluconate dehydrogenase C-terminal domain-like"/>
    <property type="match status" value="1"/>
</dbReference>
<proteinExistence type="inferred from homology"/>
<dbReference type="Gene3D" id="1.20.5.100">
    <property type="entry name" value="Cytochrome c1, transmembrane anchor, C-terminal"/>
    <property type="match status" value="1"/>
</dbReference>
<dbReference type="PIRSF" id="PIRSF500134">
    <property type="entry name" value="UDPglc_DH_bac"/>
    <property type="match status" value="1"/>
</dbReference>
<dbReference type="Pfam" id="PF03720">
    <property type="entry name" value="UDPG_MGDP_dh_C"/>
    <property type="match status" value="1"/>
</dbReference>
<feature type="domain" description="UDP-glucose/GDP-mannose dehydrogenase C-terminal" evidence="8">
    <location>
        <begin position="308"/>
        <end position="418"/>
    </location>
</feature>
<accession>A0ABZ1BLM2</accession>
<evidence type="ECO:0000259" key="8">
    <source>
        <dbReference type="SMART" id="SM00984"/>
    </source>
</evidence>
<dbReference type="SUPFAM" id="SSF52413">
    <property type="entry name" value="UDP-glucose/GDP-mannose dehydrogenase C-terminal domain"/>
    <property type="match status" value="1"/>
</dbReference>
<keyword evidence="4 7" id="KW-0560">Oxidoreductase</keyword>
<dbReference type="InterPro" id="IPR028357">
    <property type="entry name" value="UDPglc_DH_bac"/>
</dbReference>